<accession>A0A6I4W3R0</accession>
<name>A0A6I4W3R0_9ACTN</name>
<protein>
    <submittedName>
        <fullName evidence="1">Uncharacterized protein</fullName>
    </submittedName>
</protein>
<reference evidence="1 2" key="1">
    <citation type="submission" date="2019-12" db="EMBL/GenBank/DDBJ databases">
        <title>Nocardia macrotermitis sp. nov. and Nocardia aurantia sp. nov., isolated from the gut of the fungus growing-termite Macrotermes natalensis.</title>
        <authorList>
            <person name="Christine B."/>
            <person name="Rene B."/>
        </authorList>
    </citation>
    <scope>NUCLEOTIDE SEQUENCE [LARGE SCALE GENOMIC DNA]</scope>
    <source>
        <strain evidence="1 2">DSM 102126</strain>
    </source>
</reference>
<dbReference type="Proteomes" id="UP000431901">
    <property type="component" value="Unassembled WGS sequence"/>
</dbReference>
<sequence>MTAFVPGSAVSAAETVKVRGTISARRAGAGVVRVRADHAYVYAVRAPHDAGTVRRVVVRRVTVITIRRAGPGVVLRLERSSFSATGATCAGVRLRPDFGPAAGRRAARCRAAA</sequence>
<evidence type="ECO:0000313" key="2">
    <source>
        <dbReference type="Proteomes" id="UP000431901"/>
    </source>
</evidence>
<comment type="caution">
    <text evidence="1">The sequence shown here is derived from an EMBL/GenBank/DDBJ whole genome shotgun (WGS) entry which is preliminary data.</text>
</comment>
<organism evidence="1 2">
    <name type="scientific">Actinomadura rayongensis</name>
    <dbReference type="NCBI Taxonomy" id="1429076"/>
    <lineage>
        <taxon>Bacteria</taxon>
        <taxon>Bacillati</taxon>
        <taxon>Actinomycetota</taxon>
        <taxon>Actinomycetes</taxon>
        <taxon>Streptosporangiales</taxon>
        <taxon>Thermomonosporaceae</taxon>
        <taxon>Actinomadura</taxon>
    </lineage>
</organism>
<evidence type="ECO:0000313" key="1">
    <source>
        <dbReference type="EMBL" id="MXQ63340.1"/>
    </source>
</evidence>
<dbReference type="RefSeq" id="WP_161101514.1">
    <property type="nucleotide sequence ID" value="NZ_JBHLYI010000002.1"/>
</dbReference>
<dbReference type="AlphaFoldDB" id="A0A6I4W3R0"/>
<gene>
    <name evidence="1" type="ORF">GQ466_04770</name>
</gene>
<keyword evidence="2" id="KW-1185">Reference proteome</keyword>
<proteinExistence type="predicted"/>
<dbReference type="EMBL" id="WUTW01000001">
    <property type="protein sequence ID" value="MXQ63340.1"/>
    <property type="molecule type" value="Genomic_DNA"/>
</dbReference>